<organism evidence="6 7">
    <name type="scientific">Sulfuracidifex metallicus DSM 6482 = JCM 9184</name>
    <dbReference type="NCBI Taxonomy" id="523847"/>
    <lineage>
        <taxon>Archaea</taxon>
        <taxon>Thermoproteota</taxon>
        <taxon>Thermoprotei</taxon>
        <taxon>Sulfolobales</taxon>
        <taxon>Sulfolobaceae</taxon>
        <taxon>Sulfuracidifex</taxon>
    </lineage>
</organism>
<comment type="caution">
    <text evidence="6">The sequence shown here is derived from an EMBL/GenBank/DDBJ whole genome shotgun (WGS) entry which is preliminary data.</text>
</comment>
<keyword evidence="3" id="KW-1003">Cell membrane</keyword>
<dbReference type="RefSeq" id="WP_156017469.1">
    <property type="nucleotide sequence ID" value="NZ_WGGD01000005.1"/>
</dbReference>
<dbReference type="InterPro" id="IPR036259">
    <property type="entry name" value="MFS_trans_sf"/>
</dbReference>
<evidence type="ECO:0000259" key="5">
    <source>
        <dbReference type="PROSITE" id="PS50850"/>
    </source>
</evidence>
<feature type="transmembrane region" description="Helical" evidence="4">
    <location>
        <begin position="183"/>
        <end position="204"/>
    </location>
</feature>
<feature type="domain" description="Major facilitator superfamily (MFS) profile" evidence="5">
    <location>
        <begin position="14"/>
        <end position="337"/>
    </location>
</feature>
<dbReference type="PANTHER" id="PTHR43045">
    <property type="entry name" value="SHIKIMATE TRANSPORTER"/>
    <property type="match status" value="1"/>
</dbReference>
<accession>A0A6A9QKJ3</accession>
<reference evidence="6 7" key="1">
    <citation type="submission" date="2019-10" db="EMBL/GenBank/DDBJ databases">
        <title>Sequencing and Assembly of Multiple Reported Metal-Biooxidizing Members of the Extremely Thermoacidophilic Archaeal Family Sulfolobaceae.</title>
        <authorList>
            <person name="Counts J.A."/>
            <person name="Kelly R.M."/>
        </authorList>
    </citation>
    <scope>NUCLEOTIDE SEQUENCE [LARGE SCALE GENOMIC DNA]</scope>
    <source>
        <strain evidence="6 7">DSM 6482</strain>
    </source>
</reference>
<evidence type="ECO:0000256" key="2">
    <source>
        <dbReference type="ARBA" id="ARBA00022448"/>
    </source>
</evidence>
<dbReference type="AlphaFoldDB" id="A0A6A9QKJ3"/>
<dbReference type="Gene3D" id="1.20.1250.20">
    <property type="entry name" value="MFS general substrate transporter like domains"/>
    <property type="match status" value="1"/>
</dbReference>
<dbReference type="PROSITE" id="PS50850">
    <property type="entry name" value="MFS"/>
    <property type="match status" value="1"/>
</dbReference>
<dbReference type="Proteomes" id="UP000470772">
    <property type="component" value="Unassembled WGS sequence"/>
</dbReference>
<keyword evidence="2" id="KW-0813">Transport</keyword>
<evidence type="ECO:0000313" key="6">
    <source>
        <dbReference type="EMBL" id="MUN29767.1"/>
    </source>
</evidence>
<dbReference type="InterPro" id="IPR011701">
    <property type="entry name" value="MFS"/>
</dbReference>
<keyword evidence="7" id="KW-1185">Reference proteome</keyword>
<keyword evidence="4" id="KW-0472">Membrane</keyword>
<sequence>MVNSKSYLNSAKLIALLSAVGFTVEAYDFFAVGIISTQIWPHLFDGSSSSALALSVLAYSTILVGRPAGGVMFGHLSDKLGRKWSMFWTLTLSGFAMLMIAIMPPIGIIGLEAIAAFRFIQGFGLGGDGGSSWTLTYEYSRRFDKAPIFLAGLLSTASLGILLGVLGIFLSESLETRIFLTDYGWRILIGLGAVAFALTIFFRYKVMESPDFTKLTEARELTTSPIREAIHKARRKLVFLTLIATYYPTVLTFAVYPFAVEYYSKVVGEKVVTLTFMGFALLAILFTLAGGALTTLIGWRGVLFLSILGSVVTLPLLLIHSLTGFIVFPVASIGWGP</sequence>
<proteinExistence type="predicted"/>
<evidence type="ECO:0000256" key="1">
    <source>
        <dbReference type="ARBA" id="ARBA00004651"/>
    </source>
</evidence>
<feature type="transmembrane region" description="Helical" evidence="4">
    <location>
        <begin position="85"/>
        <end position="102"/>
    </location>
</feature>
<gene>
    <name evidence="6" type="ORF">GC250_10045</name>
</gene>
<dbReference type="GO" id="GO:0022857">
    <property type="term" value="F:transmembrane transporter activity"/>
    <property type="evidence" value="ECO:0007669"/>
    <property type="project" value="InterPro"/>
</dbReference>
<keyword evidence="4" id="KW-1133">Transmembrane helix</keyword>
<keyword evidence="4" id="KW-0812">Transmembrane</keyword>
<dbReference type="PANTHER" id="PTHR43045:SF1">
    <property type="entry name" value="SHIKIMATE TRANSPORTER"/>
    <property type="match status" value="1"/>
</dbReference>
<name>A0A6A9QKJ3_SULME</name>
<feature type="transmembrane region" description="Helical" evidence="4">
    <location>
        <begin position="237"/>
        <end position="259"/>
    </location>
</feature>
<feature type="transmembrane region" description="Helical" evidence="4">
    <location>
        <begin position="148"/>
        <end position="171"/>
    </location>
</feature>
<feature type="transmembrane region" description="Helical" evidence="4">
    <location>
        <begin position="302"/>
        <end position="328"/>
    </location>
</feature>
<protein>
    <submittedName>
        <fullName evidence="6">MFS transporter</fullName>
    </submittedName>
</protein>
<dbReference type="GO" id="GO:0005886">
    <property type="term" value="C:plasma membrane"/>
    <property type="evidence" value="ECO:0007669"/>
    <property type="project" value="UniProtKB-SubCell"/>
</dbReference>
<evidence type="ECO:0000256" key="4">
    <source>
        <dbReference type="SAM" id="Phobius"/>
    </source>
</evidence>
<evidence type="ECO:0000313" key="7">
    <source>
        <dbReference type="Proteomes" id="UP000470772"/>
    </source>
</evidence>
<feature type="transmembrane region" description="Helical" evidence="4">
    <location>
        <begin position="108"/>
        <end position="127"/>
    </location>
</feature>
<feature type="transmembrane region" description="Helical" evidence="4">
    <location>
        <begin position="50"/>
        <end position="73"/>
    </location>
</feature>
<dbReference type="Pfam" id="PF07690">
    <property type="entry name" value="MFS_1"/>
    <property type="match status" value="1"/>
</dbReference>
<evidence type="ECO:0000256" key="3">
    <source>
        <dbReference type="ARBA" id="ARBA00022475"/>
    </source>
</evidence>
<dbReference type="SUPFAM" id="SSF103473">
    <property type="entry name" value="MFS general substrate transporter"/>
    <property type="match status" value="1"/>
</dbReference>
<dbReference type="EMBL" id="WGGD01000005">
    <property type="protein sequence ID" value="MUN29767.1"/>
    <property type="molecule type" value="Genomic_DNA"/>
</dbReference>
<dbReference type="InterPro" id="IPR020846">
    <property type="entry name" value="MFS_dom"/>
</dbReference>
<feature type="transmembrane region" description="Helical" evidence="4">
    <location>
        <begin position="271"/>
        <end position="290"/>
    </location>
</feature>
<comment type="subcellular location">
    <subcellularLocation>
        <location evidence="1">Cell membrane</location>
        <topology evidence="1">Multi-pass membrane protein</topology>
    </subcellularLocation>
</comment>